<dbReference type="Proteomes" id="UP000316541">
    <property type="component" value="Unassembled WGS sequence"/>
</dbReference>
<protein>
    <submittedName>
        <fullName evidence="2">Uncharacterized protein</fullName>
    </submittedName>
</protein>
<accession>A0A544YQ55</accession>
<dbReference type="AlphaFoldDB" id="A0A544YQ55"/>
<dbReference type="EMBL" id="VIRM01000028">
    <property type="protein sequence ID" value="TQS18889.1"/>
    <property type="molecule type" value="Genomic_DNA"/>
</dbReference>
<organism evidence="2 3">
    <name type="scientific">Microbispora hainanensis</name>
    <dbReference type="NCBI Taxonomy" id="568844"/>
    <lineage>
        <taxon>Bacteria</taxon>
        <taxon>Bacillati</taxon>
        <taxon>Actinomycetota</taxon>
        <taxon>Actinomycetes</taxon>
        <taxon>Streptosporangiales</taxon>
        <taxon>Streptosporangiaceae</taxon>
        <taxon>Microbispora</taxon>
    </lineage>
</organism>
<feature type="region of interest" description="Disordered" evidence="1">
    <location>
        <begin position="49"/>
        <end position="99"/>
    </location>
</feature>
<evidence type="ECO:0000256" key="1">
    <source>
        <dbReference type="SAM" id="MobiDB-lite"/>
    </source>
</evidence>
<proteinExistence type="predicted"/>
<evidence type="ECO:0000313" key="2">
    <source>
        <dbReference type="EMBL" id="TQS18889.1"/>
    </source>
</evidence>
<reference evidence="2 3" key="1">
    <citation type="submission" date="2019-07" db="EMBL/GenBank/DDBJ databases">
        <title>Microbispora hainanensis DSM 45428.</title>
        <authorList>
            <person name="Thawai C."/>
        </authorList>
    </citation>
    <scope>NUCLEOTIDE SEQUENCE [LARGE SCALE GENOMIC DNA]</scope>
    <source>
        <strain evidence="2 3">DSM 45428</strain>
    </source>
</reference>
<feature type="compositionally biased region" description="Low complexity" evidence="1">
    <location>
        <begin position="58"/>
        <end position="68"/>
    </location>
</feature>
<name>A0A544YQ55_9ACTN</name>
<sequence>MSRAKNKQRTATRLCATCGTPFTWTSRNPRRRFCDPVCKSRWWRASNTDTTVAHDTDAAADPAPSSTPQRETERGTDADTASSTANAVPRPYDPYVAGYGNGQAPSAVQNCPYCYQPVAIVNLLVTTTAAYVNTPSRSVTNTS</sequence>
<evidence type="ECO:0000313" key="3">
    <source>
        <dbReference type="Proteomes" id="UP000316541"/>
    </source>
</evidence>
<gene>
    <name evidence="2" type="ORF">FLX08_22230</name>
</gene>
<comment type="caution">
    <text evidence="2">The sequence shown here is derived from an EMBL/GenBank/DDBJ whole genome shotgun (WGS) entry which is preliminary data.</text>
</comment>
<dbReference type="RefSeq" id="WP_142620913.1">
    <property type="nucleotide sequence ID" value="NZ_VIRM01000028.1"/>
</dbReference>